<accession>U2E242</accession>
<dbReference type="EMBL" id="AWSV01000055">
    <property type="protein sequence ID" value="ERI86361.1"/>
    <property type="molecule type" value="Genomic_DNA"/>
</dbReference>
<comment type="caution">
    <text evidence="2">The sequence shown here is derived from an EMBL/GenBank/DDBJ whole genome shotgun (WGS) entry which is preliminary data.</text>
</comment>
<name>U2E242_9BACE</name>
<gene>
    <name evidence="2" type="ORF">HMPREF1981_00952</name>
</gene>
<dbReference type="InterPro" id="IPR032299">
    <property type="entry name" value="DUF4843"/>
</dbReference>
<reference evidence="2 3" key="1">
    <citation type="submission" date="2013-08" db="EMBL/GenBank/DDBJ databases">
        <authorList>
            <person name="Weinstock G."/>
            <person name="Sodergren E."/>
            <person name="Wylie T."/>
            <person name="Fulton L."/>
            <person name="Fulton R."/>
            <person name="Fronick C."/>
            <person name="O'Laughlin M."/>
            <person name="Godfrey J."/>
            <person name="Miner T."/>
            <person name="Herter B."/>
            <person name="Appelbaum E."/>
            <person name="Cordes M."/>
            <person name="Lek S."/>
            <person name="Wollam A."/>
            <person name="Pepin K.H."/>
            <person name="Palsikar V.B."/>
            <person name="Mitreva M."/>
            <person name="Wilson R.K."/>
        </authorList>
    </citation>
    <scope>NUCLEOTIDE SEQUENCE [LARGE SCALE GENOMIC DNA]</scope>
    <source>
        <strain evidence="2 3">F0041</strain>
    </source>
</reference>
<protein>
    <recommendedName>
        <fullName evidence="4">DUF4843 domain-containing protein</fullName>
    </recommendedName>
</protein>
<proteinExistence type="predicted"/>
<evidence type="ECO:0000313" key="2">
    <source>
        <dbReference type="EMBL" id="ERI86361.1"/>
    </source>
</evidence>
<organism evidence="2 3">
    <name type="scientific">Bacteroides pyogenes F0041</name>
    <dbReference type="NCBI Taxonomy" id="1321819"/>
    <lineage>
        <taxon>Bacteria</taxon>
        <taxon>Pseudomonadati</taxon>
        <taxon>Bacteroidota</taxon>
        <taxon>Bacteroidia</taxon>
        <taxon>Bacteroidales</taxon>
        <taxon>Bacteroidaceae</taxon>
        <taxon>Bacteroides</taxon>
    </lineage>
</organism>
<dbReference type="RefSeq" id="WP_021644316.1">
    <property type="nucleotide sequence ID" value="NZ_KE993070.1"/>
</dbReference>
<feature type="signal peptide" evidence="1">
    <location>
        <begin position="1"/>
        <end position="24"/>
    </location>
</feature>
<dbReference type="HOGENOM" id="CLU_080083_0_0_10"/>
<evidence type="ECO:0008006" key="4">
    <source>
        <dbReference type="Google" id="ProtNLM"/>
    </source>
</evidence>
<feature type="chain" id="PRO_5004625357" description="DUF4843 domain-containing protein" evidence="1">
    <location>
        <begin position="25"/>
        <end position="265"/>
    </location>
</feature>
<dbReference type="PATRIC" id="fig|1321819.3.peg.880"/>
<evidence type="ECO:0000256" key="1">
    <source>
        <dbReference type="SAM" id="SignalP"/>
    </source>
</evidence>
<dbReference type="Proteomes" id="UP000016496">
    <property type="component" value="Unassembled WGS sequence"/>
</dbReference>
<dbReference type="Pfam" id="PF16132">
    <property type="entry name" value="DUF4843"/>
    <property type="match status" value="1"/>
</dbReference>
<sequence>MMYITLFKRHLITRVICKSACFLAASVYISACSENEYLLYDTKQKDSVFFSYKNEKDETDSILTYRFDYDIADEHTVDIPVTLMGMPHGDTRKIDIEAVKDSTDMVAGKHYIIESAELPAHAITSSVKIKLLRNKDPQLKEREFKIRLAINENNDLRPTGARFFTIRFSDIRPDKQPDWWSSWAPLPEYSFEAAQVFFEYFYKLAPQANRDVFDEMAMAYGKYFVNAKDLKGPMALYDRFLIRYVLIPMYEETGDRFKWQRIPSM</sequence>
<keyword evidence="1" id="KW-0732">Signal</keyword>
<dbReference type="AlphaFoldDB" id="U2E242"/>
<evidence type="ECO:0000313" key="3">
    <source>
        <dbReference type="Proteomes" id="UP000016496"/>
    </source>
</evidence>